<keyword evidence="6" id="KW-1185">Reference proteome</keyword>
<evidence type="ECO:0000256" key="1">
    <source>
        <dbReference type="PROSITE-ProRule" id="PRU00176"/>
    </source>
</evidence>
<dbReference type="PROSITE" id="PS50102">
    <property type="entry name" value="RRM"/>
    <property type="match status" value="1"/>
</dbReference>
<dbReference type="InterPro" id="IPR035979">
    <property type="entry name" value="RBD_domain_sf"/>
</dbReference>
<feature type="region of interest" description="Disordered" evidence="2">
    <location>
        <begin position="247"/>
        <end position="308"/>
    </location>
</feature>
<dbReference type="Gene3D" id="1.25.40.90">
    <property type="match status" value="1"/>
</dbReference>
<gene>
    <name evidence="5" type="ORF">IWX46DRAFT_272989</name>
</gene>
<dbReference type="InterPro" id="IPR008942">
    <property type="entry name" value="ENTH_VHS"/>
</dbReference>
<feature type="compositionally biased region" description="Low complexity" evidence="2">
    <location>
        <begin position="361"/>
        <end position="370"/>
    </location>
</feature>
<evidence type="ECO:0000313" key="5">
    <source>
        <dbReference type="EMBL" id="KAK7535701.1"/>
    </source>
</evidence>
<feature type="region of interest" description="Disordered" evidence="2">
    <location>
        <begin position="181"/>
        <end position="209"/>
    </location>
</feature>
<dbReference type="Gene3D" id="3.30.70.330">
    <property type="match status" value="1"/>
</dbReference>
<keyword evidence="1" id="KW-0694">RNA-binding</keyword>
<reference evidence="5 6" key="1">
    <citation type="submission" date="2024-04" db="EMBL/GenBank/DDBJ databases">
        <title>Phyllosticta paracitricarpa is synonymous to the EU quarantine fungus P. citricarpa based on phylogenomic analyses.</title>
        <authorList>
            <consortium name="Lawrence Berkeley National Laboratory"/>
            <person name="Van Ingen-Buijs V.A."/>
            <person name="Van Westerhoven A.C."/>
            <person name="Haridas S."/>
            <person name="Skiadas P."/>
            <person name="Martin F."/>
            <person name="Groenewald J.Z."/>
            <person name="Crous P.W."/>
            <person name="Seidl M.F."/>
        </authorList>
    </citation>
    <scope>NUCLEOTIDE SEQUENCE [LARGE SCALE GENOMIC DNA]</scope>
    <source>
        <strain evidence="5 6">CBS 122670</strain>
    </source>
</reference>
<feature type="compositionally biased region" description="Basic and acidic residues" evidence="2">
    <location>
        <begin position="379"/>
        <end position="400"/>
    </location>
</feature>
<feature type="compositionally biased region" description="Basic residues" evidence="2">
    <location>
        <begin position="672"/>
        <end position="683"/>
    </location>
</feature>
<feature type="compositionally biased region" description="Low complexity" evidence="2">
    <location>
        <begin position="289"/>
        <end position="303"/>
    </location>
</feature>
<proteinExistence type="predicted"/>
<feature type="compositionally biased region" description="Gly residues" evidence="2">
    <location>
        <begin position="684"/>
        <end position="695"/>
    </location>
</feature>
<dbReference type="PANTHER" id="PTHR45725:SF18">
    <property type="entry name" value="ORC1-LIKE AAA ATPASE DOMAIN-CONTAINING PROTEIN"/>
    <property type="match status" value="1"/>
</dbReference>
<evidence type="ECO:0000259" key="3">
    <source>
        <dbReference type="PROSITE" id="PS50102"/>
    </source>
</evidence>
<sequence>MSALEELNSLLLSLSALKPPGANKSKITTITNLCINNATQCPALLQAISNRFSAAESTHKLGVLYVLDAVVRQWNEKARQNKEDAMASGYDPAKTPNAVGVSIATQMLTPMMNDLIQSAPEDQKEKISKMIEIWERGNTFPQQMLADFKQRLGARKTTETYTANAGHAQNLMQPLAANQSAVGTPANFGPGPASQAQTSTPTVATSNAQPSGTVSLLASLANLGKQASTPTPMAVQQNGAQYVVPAQQPQQHSVGPSVTAAPMPPYSTPAQGQGNGATGYSIPAPAPAPTSTAPSQSAPQAIPGMPPGVGNDQFVQFLASLVQQGWSPEQIGQIFTAMQGGAQNQTASANNAVAFSQNGQAQVGANGQSQPTEQVAQDPRLRDNTARTHDRNHDRSPSPDRKRRRMSPVNRRDSPTYGIYDPTNNASHASNAGPSAQPPPPPPPPPPAPAAAAATEQGGATRGRGRKGKKRDKHRNSPAVNPGPPIPTGPAAQQQKPAGPPREKYVQHDSSLPDGNIKVLSRTLFVGGVSGTEQELRSIFSQFGSVQTCIVNPEKHHAFVKMVNRTDSVAAKLGMEKMKDPAVLGKARQTRWGVGFGPRECSDYSTGISIIPINRLTEADLKWVVNSEYGGTGGRPLETGMVIEEPDIEIGTGVSSKAMSKRVGPEPGGGRHFGRHGHHHGHRGGGGGGGGGGGFDPHAPRFRKPDPRPPQGGEPRPEPHTIGVPPPVPGFGFQLPGV</sequence>
<feature type="domain" description="CID" evidence="4">
    <location>
        <begin position="1"/>
        <end position="156"/>
    </location>
</feature>
<dbReference type="CDD" id="cd16984">
    <property type="entry name" value="CID_Nrd1_like"/>
    <property type="match status" value="1"/>
</dbReference>
<feature type="compositionally biased region" description="Polar residues" evidence="2">
    <location>
        <begin position="194"/>
        <end position="209"/>
    </location>
</feature>
<comment type="caution">
    <text evidence="5">The sequence shown here is derived from an EMBL/GenBank/DDBJ whole genome shotgun (WGS) entry which is preliminary data.</text>
</comment>
<dbReference type="Pfam" id="PF00076">
    <property type="entry name" value="RRM_1"/>
    <property type="match status" value="1"/>
</dbReference>
<feature type="compositionally biased region" description="Basic residues" evidence="2">
    <location>
        <begin position="463"/>
        <end position="476"/>
    </location>
</feature>
<dbReference type="InterPro" id="IPR000504">
    <property type="entry name" value="RRM_dom"/>
</dbReference>
<evidence type="ECO:0000313" key="6">
    <source>
        <dbReference type="Proteomes" id="UP001365128"/>
    </source>
</evidence>
<organism evidence="5 6">
    <name type="scientific">Phyllosticta citricarpa</name>
    <dbReference type="NCBI Taxonomy" id="55181"/>
    <lineage>
        <taxon>Eukaryota</taxon>
        <taxon>Fungi</taxon>
        <taxon>Dikarya</taxon>
        <taxon>Ascomycota</taxon>
        <taxon>Pezizomycotina</taxon>
        <taxon>Dothideomycetes</taxon>
        <taxon>Dothideomycetes incertae sedis</taxon>
        <taxon>Botryosphaeriales</taxon>
        <taxon>Phyllostictaceae</taxon>
        <taxon>Phyllosticta</taxon>
    </lineage>
</organism>
<dbReference type="InterPro" id="IPR051425">
    <property type="entry name" value="Formin_Homology"/>
</dbReference>
<dbReference type="SMART" id="SM00582">
    <property type="entry name" value="RPR"/>
    <property type="match status" value="1"/>
</dbReference>
<dbReference type="SUPFAM" id="SSF48464">
    <property type="entry name" value="ENTH/VHS domain"/>
    <property type="match status" value="1"/>
</dbReference>
<dbReference type="InterPro" id="IPR048892">
    <property type="entry name" value="Nrd1_Seb1_dom2"/>
</dbReference>
<dbReference type="PANTHER" id="PTHR45725">
    <property type="entry name" value="FORMIN HOMOLOGY 2 FAMILY MEMBER"/>
    <property type="match status" value="1"/>
</dbReference>
<dbReference type="Pfam" id="PF21380">
    <property type="entry name" value="Nrd1-Seb1_dom2"/>
    <property type="match status" value="1"/>
</dbReference>
<dbReference type="Proteomes" id="UP001365128">
    <property type="component" value="Unassembled WGS sequence"/>
</dbReference>
<feature type="region of interest" description="Disordered" evidence="2">
    <location>
        <begin position="651"/>
        <end position="738"/>
    </location>
</feature>
<feature type="compositionally biased region" description="Polar residues" evidence="2">
    <location>
        <begin position="422"/>
        <end position="434"/>
    </location>
</feature>
<dbReference type="InterPro" id="IPR006569">
    <property type="entry name" value="CID_dom"/>
</dbReference>
<dbReference type="EMBL" id="JBBPDW010000038">
    <property type="protein sequence ID" value="KAK7535701.1"/>
    <property type="molecule type" value="Genomic_DNA"/>
</dbReference>
<dbReference type="InterPro" id="IPR012677">
    <property type="entry name" value="Nucleotide-bd_a/b_plait_sf"/>
</dbReference>
<accession>A0ABR1LKG7</accession>
<feature type="region of interest" description="Disordered" evidence="2">
    <location>
        <begin position="361"/>
        <end position="513"/>
    </location>
</feature>
<dbReference type="Pfam" id="PF04818">
    <property type="entry name" value="CID"/>
    <property type="match status" value="1"/>
</dbReference>
<dbReference type="SMART" id="SM00360">
    <property type="entry name" value="RRM"/>
    <property type="match status" value="1"/>
</dbReference>
<protein>
    <submittedName>
        <fullName evidence="5">Uncharacterized protein</fullName>
    </submittedName>
</protein>
<feature type="compositionally biased region" description="Pro residues" evidence="2">
    <location>
        <begin position="436"/>
        <end position="449"/>
    </location>
</feature>
<dbReference type="PROSITE" id="PS51391">
    <property type="entry name" value="CID"/>
    <property type="match status" value="1"/>
</dbReference>
<name>A0ABR1LKG7_9PEZI</name>
<dbReference type="SUPFAM" id="SSF54928">
    <property type="entry name" value="RNA-binding domain, RBD"/>
    <property type="match status" value="1"/>
</dbReference>
<feature type="domain" description="RRM" evidence="3">
    <location>
        <begin position="522"/>
        <end position="580"/>
    </location>
</feature>
<evidence type="ECO:0000256" key="2">
    <source>
        <dbReference type="SAM" id="MobiDB-lite"/>
    </source>
</evidence>
<evidence type="ECO:0000259" key="4">
    <source>
        <dbReference type="PROSITE" id="PS51391"/>
    </source>
</evidence>